<name>A0A0F9WGR7_9ZZZZ</name>
<reference evidence="2" key="1">
    <citation type="journal article" date="2015" name="Nature">
        <title>Complex archaea that bridge the gap between prokaryotes and eukaryotes.</title>
        <authorList>
            <person name="Spang A."/>
            <person name="Saw J.H."/>
            <person name="Jorgensen S.L."/>
            <person name="Zaremba-Niedzwiedzka K."/>
            <person name="Martijn J."/>
            <person name="Lind A.E."/>
            <person name="van Eijk R."/>
            <person name="Schleper C."/>
            <person name="Guy L."/>
            <person name="Ettema T.J."/>
        </authorList>
    </citation>
    <scope>NUCLEOTIDE SEQUENCE</scope>
</reference>
<gene>
    <name evidence="2" type="ORF">LCGC14_0282700</name>
</gene>
<dbReference type="AlphaFoldDB" id="A0A0F9WGR7"/>
<evidence type="ECO:0000313" key="2">
    <source>
        <dbReference type="EMBL" id="KKN85101.1"/>
    </source>
</evidence>
<sequence length="96" mass="10728">MITTTIMDKASDALNSRWWVGSLLTGPLIVLAYCAAPTAILALFSLKSFVVEALVVAVLSFVFIGLNRVWWYGHREQDKTKVKVKPKKANHLKIVK</sequence>
<feature type="transmembrane region" description="Helical" evidence="1">
    <location>
        <begin position="50"/>
        <end position="71"/>
    </location>
</feature>
<evidence type="ECO:0000256" key="1">
    <source>
        <dbReference type="SAM" id="Phobius"/>
    </source>
</evidence>
<proteinExistence type="predicted"/>
<dbReference type="EMBL" id="LAZR01000163">
    <property type="protein sequence ID" value="KKN85101.1"/>
    <property type="molecule type" value="Genomic_DNA"/>
</dbReference>
<comment type="caution">
    <text evidence="2">The sequence shown here is derived from an EMBL/GenBank/DDBJ whole genome shotgun (WGS) entry which is preliminary data.</text>
</comment>
<keyword evidence="1" id="KW-1133">Transmembrane helix</keyword>
<keyword evidence="1" id="KW-0812">Transmembrane</keyword>
<feature type="transmembrane region" description="Helical" evidence="1">
    <location>
        <begin position="20"/>
        <end position="44"/>
    </location>
</feature>
<accession>A0A0F9WGR7</accession>
<keyword evidence="1" id="KW-0472">Membrane</keyword>
<organism evidence="2">
    <name type="scientific">marine sediment metagenome</name>
    <dbReference type="NCBI Taxonomy" id="412755"/>
    <lineage>
        <taxon>unclassified sequences</taxon>
        <taxon>metagenomes</taxon>
        <taxon>ecological metagenomes</taxon>
    </lineage>
</organism>
<protein>
    <submittedName>
        <fullName evidence="2">Uncharacterized protein</fullName>
    </submittedName>
</protein>